<evidence type="ECO:0000313" key="2">
    <source>
        <dbReference type="EMBL" id="CAD1817267.1"/>
    </source>
</evidence>
<dbReference type="EMBL" id="LR862129">
    <property type="protein sequence ID" value="CAD1817267.1"/>
    <property type="molecule type" value="Genomic_DNA"/>
</dbReference>
<gene>
    <name evidence="2" type="ORF">CB5_LOCUS478</name>
</gene>
<dbReference type="Pfam" id="PF07727">
    <property type="entry name" value="RVT_2"/>
    <property type="match status" value="1"/>
</dbReference>
<organism evidence="2">
    <name type="scientific">Ananas comosus var. bracteatus</name>
    <name type="common">red pineapple</name>
    <dbReference type="NCBI Taxonomy" id="296719"/>
    <lineage>
        <taxon>Eukaryota</taxon>
        <taxon>Viridiplantae</taxon>
        <taxon>Streptophyta</taxon>
        <taxon>Embryophyta</taxon>
        <taxon>Tracheophyta</taxon>
        <taxon>Spermatophyta</taxon>
        <taxon>Magnoliopsida</taxon>
        <taxon>Liliopsida</taxon>
        <taxon>Poales</taxon>
        <taxon>Bromeliaceae</taxon>
        <taxon>Bromelioideae</taxon>
        <taxon>Ananas</taxon>
    </lineage>
</organism>
<reference evidence="2" key="1">
    <citation type="submission" date="2020-07" db="EMBL/GenBank/DDBJ databases">
        <authorList>
            <person name="Lin J."/>
        </authorList>
    </citation>
    <scope>NUCLEOTIDE SEQUENCE</scope>
</reference>
<protein>
    <recommendedName>
        <fullName evidence="1">Reverse transcriptase Ty1/copia-type domain-containing protein</fullName>
    </recommendedName>
</protein>
<name>A0A6V7NFH9_ANACO</name>
<dbReference type="AlphaFoldDB" id="A0A6V7NFH9"/>
<accession>A0A6V7NFH9</accession>
<feature type="domain" description="Reverse transcriptase Ty1/copia-type" evidence="1">
    <location>
        <begin position="1"/>
        <end position="56"/>
    </location>
</feature>
<sequence length="138" mass="16332">MDVKNAFLHGEVDRDIYTEQPRDFESKTHPQYVCKLRKTLYGLKQAPKAWYDKIDDLIITGDDEEEINSTRENLSICFQMKELGELRHFLRLEVEHIKDGLFLCQQKYAKDLLQRYGMLNCKPISTPMEPNIRFCAEE</sequence>
<evidence type="ECO:0000259" key="1">
    <source>
        <dbReference type="Pfam" id="PF07727"/>
    </source>
</evidence>
<dbReference type="InterPro" id="IPR043502">
    <property type="entry name" value="DNA/RNA_pol_sf"/>
</dbReference>
<dbReference type="InterPro" id="IPR013103">
    <property type="entry name" value="RVT_2"/>
</dbReference>
<proteinExistence type="predicted"/>
<dbReference type="SUPFAM" id="SSF56672">
    <property type="entry name" value="DNA/RNA polymerases"/>
    <property type="match status" value="1"/>
</dbReference>